<name>A0A376MPZ7_ECOLX</name>
<dbReference type="AlphaFoldDB" id="A0A376MPZ7"/>
<accession>A0A376MPZ7</accession>
<sequence>MDDSGNIYIVGEPESFLSLYVDKITITVWQVLLFCY</sequence>
<dbReference type="EMBL" id="UGAW01000001">
    <property type="protein sequence ID" value="STG52526.1"/>
    <property type="molecule type" value="Genomic_DNA"/>
</dbReference>
<reference evidence="1 2" key="1">
    <citation type="submission" date="2018-06" db="EMBL/GenBank/DDBJ databases">
        <authorList>
            <consortium name="Pathogen Informatics"/>
            <person name="Doyle S."/>
        </authorList>
    </citation>
    <scope>NUCLEOTIDE SEQUENCE [LARGE SCALE GENOMIC DNA]</scope>
    <source>
        <strain evidence="1 2">NCTC11112</strain>
    </source>
</reference>
<evidence type="ECO:0000313" key="1">
    <source>
        <dbReference type="EMBL" id="STG52526.1"/>
    </source>
</evidence>
<proteinExistence type="predicted"/>
<protein>
    <submittedName>
        <fullName evidence="1">Uncharacterized protein</fullName>
    </submittedName>
</protein>
<organism evidence="1 2">
    <name type="scientific">Escherichia coli</name>
    <dbReference type="NCBI Taxonomy" id="562"/>
    <lineage>
        <taxon>Bacteria</taxon>
        <taxon>Pseudomonadati</taxon>
        <taxon>Pseudomonadota</taxon>
        <taxon>Gammaproteobacteria</taxon>
        <taxon>Enterobacterales</taxon>
        <taxon>Enterobacteriaceae</taxon>
        <taxon>Escherichia</taxon>
    </lineage>
</organism>
<dbReference type="Proteomes" id="UP000254817">
    <property type="component" value="Unassembled WGS sequence"/>
</dbReference>
<evidence type="ECO:0000313" key="2">
    <source>
        <dbReference type="Proteomes" id="UP000254817"/>
    </source>
</evidence>
<gene>
    <name evidence="1" type="ORF">NCTC11112_03033</name>
</gene>